<evidence type="ECO:0000256" key="1">
    <source>
        <dbReference type="SAM" id="Phobius"/>
    </source>
</evidence>
<dbReference type="EMBL" id="JADZGI010000001">
    <property type="protein sequence ID" value="MBH0112452.1"/>
    <property type="molecule type" value="Genomic_DNA"/>
</dbReference>
<feature type="transmembrane region" description="Helical" evidence="1">
    <location>
        <begin position="6"/>
        <end position="23"/>
    </location>
</feature>
<protein>
    <submittedName>
        <fullName evidence="2">DUF1761 domain-containing protein</fullName>
    </submittedName>
</protein>
<dbReference type="AlphaFoldDB" id="A0A931HAL1"/>
<organism evidence="2 3">
    <name type="scientific">Novosphingobium aureum</name>
    <dbReference type="NCBI Taxonomy" id="2792964"/>
    <lineage>
        <taxon>Bacteria</taxon>
        <taxon>Pseudomonadati</taxon>
        <taxon>Pseudomonadota</taxon>
        <taxon>Alphaproteobacteria</taxon>
        <taxon>Sphingomonadales</taxon>
        <taxon>Sphingomonadaceae</taxon>
        <taxon>Novosphingobium</taxon>
    </lineage>
</organism>
<evidence type="ECO:0000313" key="2">
    <source>
        <dbReference type="EMBL" id="MBH0112452.1"/>
    </source>
</evidence>
<dbReference type="RefSeq" id="WP_197161864.1">
    <property type="nucleotide sequence ID" value="NZ_JADZGI010000001.1"/>
</dbReference>
<keyword evidence="1" id="KW-0472">Membrane</keyword>
<keyword evidence="1" id="KW-0812">Transmembrane</keyword>
<comment type="caution">
    <text evidence="2">The sequence shown here is derived from an EMBL/GenBank/DDBJ whole genome shotgun (WGS) entry which is preliminary data.</text>
</comment>
<feature type="transmembrane region" description="Helical" evidence="1">
    <location>
        <begin position="75"/>
        <end position="95"/>
    </location>
</feature>
<dbReference type="Pfam" id="PF08570">
    <property type="entry name" value="DUF1761"/>
    <property type="match status" value="1"/>
</dbReference>
<keyword evidence="3" id="KW-1185">Reference proteome</keyword>
<reference evidence="2" key="1">
    <citation type="submission" date="2020-11" db="EMBL/GenBank/DDBJ databases">
        <title>Novosphingobium aureum sp. nov., a marine bacterium isolated from sediment of a salt flat.</title>
        <authorList>
            <person name="Yoo Y."/>
            <person name="Kim J.-J."/>
        </authorList>
    </citation>
    <scope>NUCLEOTIDE SEQUENCE</scope>
    <source>
        <strain evidence="2">YJ-S2-02</strain>
    </source>
</reference>
<keyword evidence="1" id="KW-1133">Transmembrane helix</keyword>
<sequence>MGPVNWLAVVLATIVAMVIGILWNGMPMGDRRFQPRPVQRVGAFLGVTLACFLAAAMFGHAFARIGAETMAVKPWLYFMQTGGIALAFVIPAVWITSMRNRTPVPQMIADCLFWPVIYLAMAVVFWLLG</sequence>
<name>A0A931HAL1_9SPHN</name>
<accession>A0A931HAL1</accession>
<feature type="transmembrane region" description="Helical" evidence="1">
    <location>
        <begin position="107"/>
        <end position="128"/>
    </location>
</feature>
<gene>
    <name evidence="2" type="ORF">I5E68_05725</name>
</gene>
<dbReference type="InterPro" id="IPR013879">
    <property type="entry name" value="DUF1761"/>
</dbReference>
<dbReference type="Proteomes" id="UP000617634">
    <property type="component" value="Unassembled WGS sequence"/>
</dbReference>
<proteinExistence type="predicted"/>
<feature type="transmembrane region" description="Helical" evidence="1">
    <location>
        <begin position="43"/>
        <end position="63"/>
    </location>
</feature>
<evidence type="ECO:0000313" key="3">
    <source>
        <dbReference type="Proteomes" id="UP000617634"/>
    </source>
</evidence>